<organism evidence="1">
    <name type="scientific">Candidatus Methanophaga sp. ANME-1 ERB7</name>
    <dbReference type="NCBI Taxonomy" id="2759913"/>
    <lineage>
        <taxon>Archaea</taxon>
        <taxon>Methanobacteriati</taxon>
        <taxon>Methanobacteriota</taxon>
        <taxon>Stenosarchaea group</taxon>
        <taxon>Methanomicrobia</taxon>
        <taxon>Candidatus Methanophagales</taxon>
        <taxon>Candidatus Methanophagaceae</taxon>
        <taxon>Candidatus Methanophaga</taxon>
    </lineage>
</organism>
<protein>
    <submittedName>
        <fullName evidence="1">Uncharacterized protein</fullName>
    </submittedName>
</protein>
<name>A0A7G9ZAB9_9EURY</name>
<dbReference type="EMBL" id="MT631682">
    <property type="protein sequence ID" value="QNO57203.1"/>
    <property type="molecule type" value="Genomic_DNA"/>
</dbReference>
<gene>
    <name evidence="1" type="ORF">LOCNCDEO_00014</name>
</gene>
<proteinExistence type="predicted"/>
<evidence type="ECO:0000313" key="1">
    <source>
        <dbReference type="EMBL" id="QNO57203.1"/>
    </source>
</evidence>
<accession>A0A7G9ZAB9</accession>
<reference evidence="1" key="1">
    <citation type="submission" date="2020-06" db="EMBL/GenBank/DDBJ databases">
        <title>Unique genomic features of the anaerobic methanotrophic archaea.</title>
        <authorList>
            <person name="Chadwick G.L."/>
            <person name="Skennerton C.T."/>
            <person name="Laso-Perez R."/>
            <person name="Leu A.O."/>
            <person name="Speth D.R."/>
            <person name="Yu H."/>
            <person name="Morgan-Lang C."/>
            <person name="Hatzenpichler R."/>
            <person name="Goudeau D."/>
            <person name="Malmstrom R."/>
            <person name="Brazelton W.J."/>
            <person name="Woyke T."/>
            <person name="Hallam S.J."/>
            <person name="Tyson G.W."/>
            <person name="Wegener G."/>
            <person name="Boetius A."/>
            <person name="Orphan V."/>
        </authorList>
    </citation>
    <scope>NUCLEOTIDE SEQUENCE</scope>
</reference>
<dbReference type="AlphaFoldDB" id="A0A7G9ZAB9"/>
<sequence length="132" mass="14803">MFGGRRGFGLGISTNKLAKMMLEVLVQLPSGTTNLKDHVVAALGIVGQMSTTRDINEAWNQAKRMAANEYPERFILDGRKVLHWNDGSVKVLDKTISAANYKKLNEMAESEGCSVNELISRLIRYYKKKVQK</sequence>